<dbReference type="SUPFAM" id="SSF50494">
    <property type="entry name" value="Trypsin-like serine proteases"/>
    <property type="match status" value="1"/>
</dbReference>
<comment type="caution">
    <text evidence="1">The sequence shown here is derived from an EMBL/GenBank/DDBJ whole genome shotgun (WGS) entry which is preliminary data.</text>
</comment>
<organism evidence="1 2">
    <name type="scientific">Panicum virgatum</name>
    <name type="common">Blackwell switchgrass</name>
    <dbReference type="NCBI Taxonomy" id="38727"/>
    <lineage>
        <taxon>Eukaryota</taxon>
        <taxon>Viridiplantae</taxon>
        <taxon>Streptophyta</taxon>
        <taxon>Embryophyta</taxon>
        <taxon>Tracheophyta</taxon>
        <taxon>Spermatophyta</taxon>
        <taxon>Magnoliopsida</taxon>
        <taxon>Liliopsida</taxon>
        <taxon>Poales</taxon>
        <taxon>Poaceae</taxon>
        <taxon>PACMAD clade</taxon>
        <taxon>Panicoideae</taxon>
        <taxon>Panicodae</taxon>
        <taxon>Paniceae</taxon>
        <taxon>Panicinae</taxon>
        <taxon>Panicum</taxon>
        <taxon>Panicum sect. Hiantes</taxon>
    </lineage>
</organism>
<dbReference type="Gene3D" id="2.40.10.120">
    <property type="match status" value="1"/>
</dbReference>
<protein>
    <submittedName>
        <fullName evidence="1">Uncharacterized protein</fullName>
    </submittedName>
</protein>
<evidence type="ECO:0000313" key="1">
    <source>
        <dbReference type="EMBL" id="KAG2642900.1"/>
    </source>
</evidence>
<dbReference type="AlphaFoldDB" id="A0A8T0W5S6"/>
<dbReference type="Proteomes" id="UP000823388">
    <property type="component" value="Chromosome 2K"/>
</dbReference>
<dbReference type="EMBL" id="CM029039">
    <property type="protein sequence ID" value="KAG2642900.1"/>
    <property type="molecule type" value="Genomic_DNA"/>
</dbReference>
<dbReference type="Pfam" id="PF13365">
    <property type="entry name" value="Trypsin_2"/>
    <property type="match status" value="1"/>
</dbReference>
<sequence>MVLLIMVSSSETWMLSVGNILFAYESVQIILPMSVGTGIVVASGDRTCFVITARGLVRNEGVVEVEFSDGTVQQIDRKKVRCQREASLILIESDMKHWATVNFSKNEAVEGQRVFTYGYNSTPPTRRYISGNLVCGAGIANNDSIQFVHGCSTGVKGHLGSAVFNEANQLVGMNFFYTRSKGVDYCVDSKKHQQEQKENQQDQKEKSSPGGLVSAIDLHTIRHTLQLFLPKATGKNLQETLQYLQDVLKLSEAS</sequence>
<proteinExistence type="predicted"/>
<dbReference type="InterPro" id="IPR009003">
    <property type="entry name" value="Peptidase_S1_PA"/>
</dbReference>
<name>A0A8T0W5S6_PANVG</name>
<dbReference type="OrthoDB" id="10531761at2759"/>
<reference evidence="1" key="1">
    <citation type="submission" date="2020-05" db="EMBL/GenBank/DDBJ databases">
        <title>WGS assembly of Panicum virgatum.</title>
        <authorList>
            <person name="Lovell J.T."/>
            <person name="Jenkins J."/>
            <person name="Shu S."/>
            <person name="Juenger T.E."/>
            <person name="Schmutz J."/>
        </authorList>
    </citation>
    <scope>NUCLEOTIDE SEQUENCE</scope>
    <source>
        <strain evidence="1">AP13</strain>
    </source>
</reference>
<evidence type="ECO:0000313" key="2">
    <source>
        <dbReference type="Proteomes" id="UP000823388"/>
    </source>
</evidence>
<accession>A0A8T0W5S6</accession>
<keyword evidence="2" id="KW-1185">Reference proteome</keyword>
<gene>
    <name evidence="1" type="ORF">PVAP13_2KG286400</name>
</gene>